<organism evidence="2 3">
    <name type="scientific">Tolypocladium ophioglossoides (strain CBS 100239)</name>
    <name type="common">Snaketongue truffleclub</name>
    <name type="synonym">Elaphocordyceps ophioglossoides</name>
    <dbReference type="NCBI Taxonomy" id="1163406"/>
    <lineage>
        <taxon>Eukaryota</taxon>
        <taxon>Fungi</taxon>
        <taxon>Dikarya</taxon>
        <taxon>Ascomycota</taxon>
        <taxon>Pezizomycotina</taxon>
        <taxon>Sordariomycetes</taxon>
        <taxon>Hypocreomycetidae</taxon>
        <taxon>Hypocreales</taxon>
        <taxon>Ophiocordycipitaceae</taxon>
        <taxon>Tolypocladium</taxon>
    </lineage>
</organism>
<proteinExistence type="predicted"/>
<dbReference type="Gene3D" id="2.40.240.10">
    <property type="entry name" value="Ribosomal Protein L25, Chain P"/>
    <property type="match status" value="1"/>
</dbReference>
<keyword evidence="3" id="KW-1185">Reference proteome</keyword>
<gene>
    <name evidence="2" type="ORF">TOPH_06369</name>
</gene>
<feature type="region of interest" description="Disordered" evidence="1">
    <location>
        <begin position="1"/>
        <end position="28"/>
    </location>
</feature>
<dbReference type="Proteomes" id="UP000036947">
    <property type="component" value="Unassembled WGS sequence"/>
</dbReference>
<dbReference type="AlphaFoldDB" id="A0A0L0N489"/>
<dbReference type="SUPFAM" id="SSF50715">
    <property type="entry name" value="Ribosomal protein L25-like"/>
    <property type="match status" value="1"/>
</dbReference>
<dbReference type="EMBL" id="LFRF01000022">
    <property type="protein sequence ID" value="KND88841.1"/>
    <property type="molecule type" value="Genomic_DNA"/>
</dbReference>
<dbReference type="STRING" id="1163406.A0A0L0N489"/>
<evidence type="ECO:0000313" key="3">
    <source>
        <dbReference type="Proteomes" id="UP000036947"/>
    </source>
</evidence>
<reference evidence="2 3" key="1">
    <citation type="journal article" date="2015" name="BMC Genomics">
        <title>The genome of the truffle-parasite Tolypocladium ophioglossoides and the evolution of antifungal peptaibiotics.</title>
        <authorList>
            <person name="Quandt C.A."/>
            <person name="Bushley K.E."/>
            <person name="Spatafora J.W."/>
        </authorList>
    </citation>
    <scope>NUCLEOTIDE SEQUENCE [LARGE SCALE GENOMIC DNA]</scope>
    <source>
        <strain evidence="2 3">CBS 100239</strain>
    </source>
</reference>
<sequence>MIEAGFDEVRRRAPWPAAGEESGTSGPESVRFQAMRVGYFAVDSDSTDERVVLNRIVSLKEDSGKS</sequence>
<name>A0A0L0N489_TOLOC</name>
<dbReference type="GO" id="GO:0016874">
    <property type="term" value="F:ligase activity"/>
    <property type="evidence" value="ECO:0007669"/>
    <property type="project" value="UniProtKB-KW"/>
</dbReference>
<evidence type="ECO:0000256" key="1">
    <source>
        <dbReference type="SAM" id="MobiDB-lite"/>
    </source>
</evidence>
<dbReference type="InterPro" id="IPR020056">
    <property type="entry name" value="Rbsml_bL25/Gln-tRNA_synth_N"/>
</dbReference>
<protein>
    <submittedName>
        <fullName evidence="2">Putative glutamine--tRNA ligase</fullName>
    </submittedName>
</protein>
<dbReference type="GO" id="GO:0006412">
    <property type="term" value="P:translation"/>
    <property type="evidence" value="ECO:0007669"/>
    <property type="project" value="InterPro"/>
</dbReference>
<keyword evidence="2" id="KW-0436">Ligase</keyword>
<dbReference type="InterPro" id="IPR011035">
    <property type="entry name" value="Ribosomal_bL25/Gln-tRNA_synth"/>
</dbReference>
<dbReference type="OrthoDB" id="4778467at2759"/>
<comment type="caution">
    <text evidence="2">The sequence shown here is derived from an EMBL/GenBank/DDBJ whole genome shotgun (WGS) entry which is preliminary data.</text>
</comment>
<accession>A0A0L0N489</accession>
<evidence type="ECO:0000313" key="2">
    <source>
        <dbReference type="EMBL" id="KND88841.1"/>
    </source>
</evidence>